<dbReference type="InterPro" id="IPR023382">
    <property type="entry name" value="MnmA-like_central_sf"/>
</dbReference>
<dbReference type="SUPFAM" id="SSF52402">
    <property type="entry name" value="Adenine nucleotide alpha hydrolases-like"/>
    <property type="match status" value="1"/>
</dbReference>
<evidence type="ECO:0000256" key="7">
    <source>
        <dbReference type="ARBA" id="ARBA00023157"/>
    </source>
</evidence>
<keyword evidence="6 9" id="KW-0694">RNA-binding</keyword>
<keyword evidence="2 9" id="KW-0808">Transferase</keyword>
<evidence type="ECO:0000259" key="10">
    <source>
        <dbReference type="Pfam" id="PF20258"/>
    </source>
</evidence>
<feature type="disulfide bond" description="Alternate" evidence="9">
    <location>
        <begin position="104"/>
        <end position="201"/>
    </location>
</feature>
<dbReference type="GO" id="GO:0103016">
    <property type="term" value="F:tRNA-uridine 2-sulfurtransferase activity"/>
    <property type="evidence" value="ECO:0007669"/>
    <property type="project" value="UniProtKB-EC"/>
</dbReference>
<sequence length="379" mass="43236">MKEKEKRVLVGMSGGIDSSAVCILLQEQGYEVVGVTMRTWDVPSHFSTPGQEQPDDVLEAQRLAARLGIEHHVADVRKEFRQVIVQYFIDEYMRGRTPNPCVMCNPLFKERILCEWADRTNCAYIATGHYCRLEDRNGYRYIVTGDDSTKDQSYFLWKLPQEILRRMMFPLGGMTKASVRDYLASKGFEAKARGGESMEICFIDKDYREFLREHCPDIDERIGEGWFVDSKGIKLGKHKGFAYYTIGQRKGLEIALGKPAYVLKINPEKNTVMLGDAEQLRTRYMLVEDVNVADREELTACPDLSVRIRYRSRPISCRVLWLEDGRLLVKFAEEASAIAPGQSAVFYEGNRVLGGGFIASQQGIKKIAAEKEMLFQNSF</sequence>
<comment type="caution">
    <text evidence="9">Lacks conserved residue(s) required for the propagation of feature annotation.</text>
</comment>
<feature type="active site" description="Nucleophile" evidence="9">
    <location>
        <position position="104"/>
    </location>
</feature>
<dbReference type="Pfam" id="PF20259">
    <property type="entry name" value="tRNA_Me_trans_M"/>
    <property type="match status" value="1"/>
</dbReference>
<dbReference type="Gene3D" id="2.40.30.10">
    <property type="entry name" value="Translation factors"/>
    <property type="match status" value="1"/>
</dbReference>
<feature type="region of interest" description="Interaction with tRNA" evidence="9">
    <location>
        <begin position="150"/>
        <end position="152"/>
    </location>
</feature>
<evidence type="ECO:0000256" key="2">
    <source>
        <dbReference type="ARBA" id="ARBA00022679"/>
    </source>
</evidence>
<evidence type="ECO:0000256" key="8">
    <source>
        <dbReference type="ARBA" id="ARBA00051542"/>
    </source>
</evidence>
<evidence type="ECO:0000313" key="12">
    <source>
        <dbReference type="EMBL" id="MBD8003064.1"/>
    </source>
</evidence>
<evidence type="ECO:0000256" key="6">
    <source>
        <dbReference type="ARBA" id="ARBA00022884"/>
    </source>
</evidence>
<dbReference type="Pfam" id="PF03054">
    <property type="entry name" value="tRNA_Me_trans"/>
    <property type="match status" value="1"/>
</dbReference>
<comment type="subcellular location">
    <subcellularLocation>
        <location evidence="9">Cytoplasm</location>
    </subcellularLocation>
</comment>
<feature type="site" description="Interaction with tRNA" evidence="9">
    <location>
        <position position="129"/>
    </location>
</feature>
<feature type="binding site" evidence="9">
    <location>
        <begin position="11"/>
        <end position="18"/>
    </location>
    <ligand>
        <name>ATP</name>
        <dbReference type="ChEBI" id="CHEBI:30616"/>
    </ligand>
</feature>
<keyword evidence="5 9" id="KW-0067">ATP-binding</keyword>
<feature type="domain" description="tRNA-specific 2-thiouridylase MnmA-like central" evidence="11">
    <location>
        <begin position="221"/>
        <end position="275"/>
    </location>
</feature>
<dbReference type="EMBL" id="JACSPQ010000019">
    <property type="protein sequence ID" value="MBD8003064.1"/>
    <property type="molecule type" value="Genomic_DNA"/>
</dbReference>
<evidence type="ECO:0000256" key="1">
    <source>
        <dbReference type="ARBA" id="ARBA00022555"/>
    </source>
</evidence>
<proteinExistence type="inferred from homology"/>
<reference evidence="12 13" key="1">
    <citation type="submission" date="2020-08" db="EMBL/GenBank/DDBJ databases">
        <title>A Genomic Blueprint of the Chicken Gut Microbiome.</title>
        <authorList>
            <person name="Gilroy R."/>
            <person name="Ravi A."/>
            <person name="Getino M."/>
            <person name="Pursley I."/>
            <person name="Horton D.L."/>
            <person name="Alikhan N.-F."/>
            <person name="Baker D."/>
            <person name="Gharbi K."/>
            <person name="Hall N."/>
            <person name="Watson M."/>
            <person name="Adriaenssens E.M."/>
            <person name="Foster-Nyarko E."/>
            <person name="Jarju S."/>
            <person name="Secka A."/>
            <person name="Antonio M."/>
            <person name="Oren A."/>
            <person name="Chaudhuri R."/>
            <person name="La Ragione R.M."/>
            <person name="Hildebrand F."/>
            <person name="Pallen M.J."/>
        </authorList>
    </citation>
    <scope>NUCLEOTIDE SEQUENCE [LARGE SCALE GENOMIC DNA]</scope>
    <source>
        <strain evidence="12 13">Sa1YUN3</strain>
    </source>
</reference>
<evidence type="ECO:0000259" key="11">
    <source>
        <dbReference type="Pfam" id="PF20259"/>
    </source>
</evidence>
<evidence type="ECO:0000256" key="9">
    <source>
        <dbReference type="HAMAP-Rule" id="MF_00144"/>
    </source>
</evidence>
<feature type="region of interest" description="Interaction with tRNA" evidence="9">
    <location>
        <begin position="309"/>
        <end position="310"/>
    </location>
</feature>
<dbReference type="InterPro" id="IPR014729">
    <property type="entry name" value="Rossmann-like_a/b/a_fold"/>
</dbReference>
<dbReference type="CDD" id="cd01998">
    <property type="entry name" value="MnmA_TRMU-like"/>
    <property type="match status" value="1"/>
</dbReference>
<feature type="binding site" evidence="9">
    <location>
        <position position="37"/>
    </location>
    <ligand>
        <name>ATP</name>
        <dbReference type="ChEBI" id="CHEBI:30616"/>
    </ligand>
</feature>
<organism evidence="12 13">
    <name type="scientific">Phocaeicola faecium</name>
    <dbReference type="NCBI Taxonomy" id="2762213"/>
    <lineage>
        <taxon>Bacteria</taxon>
        <taxon>Pseudomonadati</taxon>
        <taxon>Bacteroidota</taxon>
        <taxon>Bacteroidia</taxon>
        <taxon>Bacteroidales</taxon>
        <taxon>Bacteroidaceae</taxon>
        <taxon>Phocaeicola</taxon>
    </lineage>
</organism>
<dbReference type="RefSeq" id="WP_191710720.1">
    <property type="nucleotide sequence ID" value="NZ_JACSPQ010000019.1"/>
</dbReference>
<comment type="similarity">
    <text evidence="9">Belongs to the MnmA/TRMU family.</text>
</comment>
<evidence type="ECO:0000256" key="3">
    <source>
        <dbReference type="ARBA" id="ARBA00022694"/>
    </source>
</evidence>
<keyword evidence="1 9" id="KW-0820">tRNA-binding</keyword>
<feature type="binding site" evidence="9">
    <location>
        <position position="128"/>
    </location>
    <ligand>
        <name>ATP</name>
        <dbReference type="ChEBI" id="CHEBI:30616"/>
    </ligand>
</feature>
<dbReference type="NCBIfam" id="TIGR00420">
    <property type="entry name" value="trmU"/>
    <property type="match status" value="1"/>
</dbReference>
<dbReference type="HAMAP" id="MF_00144">
    <property type="entry name" value="tRNA_thiouridyl_MnmA"/>
    <property type="match status" value="1"/>
</dbReference>
<dbReference type="InterPro" id="IPR046884">
    <property type="entry name" value="MnmA-like_central"/>
</dbReference>
<dbReference type="InterPro" id="IPR046885">
    <property type="entry name" value="MnmA-like_C"/>
</dbReference>
<gene>
    <name evidence="9 12" type="primary">mnmA</name>
    <name evidence="12" type="ORF">H9626_12715</name>
</gene>
<dbReference type="Gene3D" id="3.40.50.620">
    <property type="entry name" value="HUPs"/>
    <property type="match status" value="1"/>
</dbReference>
<comment type="function">
    <text evidence="9">Catalyzes the 2-thiolation of uridine at the wobble position (U34) of tRNA, leading to the formation of s(2)U34.</text>
</comment>
<dbReference type="EC" id="2.8.1.13" evidence="9"/>
<keyword evidence="7 9" id="KW-1015">Disulfide bond</keyword>
<keyword evidence="4 9" id="KW-0547">Nucleotide-binding</keyword>
<dbReference type="PANTHER" id="PTHR11933">
    <property type="entry name" value="TRNA 5-METHYLAMINOMETHYL-2-THIOURIDYLATE -METHYLTRANSFERASE"/>
    <property type="match status" value="1"/>
</dbReference>
<protein>
    <recommendedName>
        <fullName evidence="9">tRNA-specific 2-thiouridylase MnmA</fullName>
        <ecNumber evidence="9">2.8.1.13</ecNumber>
    </recommendedName>
</protein>
<feature type="active site" description="Cysteine persulfide intermediate" evidence="9">
    <location>
        <position position="201"/>
    </location>
</feature>
<feature type="site" description="Interaction with tRNA" evidence="9">
    <location>
        <position position="342"/>
    </location>
</feature>
<comment type="catalytic activity">
    <reaction evidence="8 9">
        <text>S-sulfanyl-L-cysteinyl-[protein] + uridine(34) in tRNA + AH2 + ATP = 2-thiouridine(34) in tRNA + L-cysteinyl-[protein] + A + AMP + diphosphate + H(+)</text>
        <dbReference type="Rhea" id="RHEA:47032"/>
        <dbReference type="Rhea" id="RHEA-COMP:10131"/>
        <dbReference type="Rhea" id="RHEA-COMP:11726"/>
        <dbReference type="Rhea" id="RHEA-COMP:11727"/>
        <dbReference type="Rhea" id="RHEA-COMP:11728"/>
        <dbReference type="ChEBI" id="CHEBI:13193"/>
        <dbReference type="ChEBI" id="CHEBI:15378"/>
        <dbReference type="ChEBI" id="CHEBI:17499"/>
        <dbReference type="ChEBI" id="CHEBI:29950"/>
        <dbReference type="ChEBI" id="CHEBI:30616"/>
        <dbReference type="ChEBI" id="CHEBI:33019"/>
        <dbReference type="ChEBI" id="CHEBI:61963"/>
        <dbReference type="ChEBI" id="CHEBI:65315"/>
        <dbReference type="ChEBI" id="CHEBI:87170"/>
        <dbReference type="ChEBI" id="CHEBI:456215"/>
        <dbReference type="EC" id="2.8.1.13"/>
    </reaction>
</comment>
<feature type="domain" description="tRNA-specific 2-thiouridylase MnmA-like C-terminal" evidence="10">
    <location>
        <begin position="285"/>
        <end position="358"/>
    </location>
</feature>
<evidence type="ECO:0000256" key="4">
    <source>
        <dbReference type="ARBA" id="ARBA00022741"/>
    </source>
</evidence>
<keyword evidence="3 9" id="KW-0819">tRNA processing</keyword>
<evidence type="ECO:0000256" key="5">
    <source>
        <dbReference type="ARBA" id="ARBA00022840"/>
    </source>
</evidence>
<dbReference type="Proteomes" id="UP000616346">
    <property type="component" value="Unassembled WGS sequence"/>
</dbReference>
<comment type="caution">
    <text evidence="12">The sequence shown here is derived from an EMBL/GenBank/DDBJ whole genome shotgun (WGS) entry which is preliminary data.</text>
</comment>
<dbReference type="Gene3D" id="2.30.30.280">
    <property type="entry name" value="Adenine nucleotide alpha hydrolases-like domains"/>
    <property type="match status" value="1"/>
</dbReference>
<dbReference type="InterPro" id="IPR004506">
    <property type="entry name" value="MnmA-like"/>
</dbReference>
<keyword evidence="13" id="KW-1185">Reference proteome</keyword>
<evidence type="ECO:0000313" key="13">
    <source>
        <dbReference type="Proteomes" id="UP000616346"/>
    </source>
</evidence>
<dbReference type="NCBIfam" id="NF001138">
    <property type="entry name" value="PRK00143.1"/>
    <property type="match status" value="1"/>
</dbReference>
<dbReference type="Pfam" id="PF20258">
    <property type="entry name" value="tRNA_Me_trans_C"/>
    <property type="match status" value="1"/>
</dbReference>
<name>A0ABR8VE85_9BACT</name>
<keyword evidence="9" id="KW-0963">Cytoplasm</keyword>
<dbReference type="PANTHER" id="PTHR11933:SF5">
    <property type="entry name" value="MITOCHONDRIAL TRNA-SPECIFIC 2-THIOURIDYLASE 1"/>
    <property type="match status" value="1"/>
</dbReference>
<accession>A0ABR8VE85</accession>